<dbReference type="AlphaFoldDB" id="A0AA42BRX6"/>
<keyword evidence="2" id="KW-1185">Reference proteome</keyword>
<feature type="non-terminal residue" evidence="1">
    <location>
        <position position="1"/>
    </location>
</feature>
<name>A0AA42BRX6_9BACI</name>
<sequence length="74" mass="7911">ELKHGDAASTLEHCGDSSTGLTGSSLSFFFYPISPLHFSLCSLVFQLKLLVQVVGHGGGVHQVIAWSKMEHGRG</sequence>
<reference evidence="1" key="1">
    <citation type="submission" date="2022-07" db="EMBL/GenBank/DDBJ databases">
        <authorList>
            <person name="Li W.-J."/>
            <person name="Deng Q.-Q."/>
        </authorList>
    </citation>
    <scope>NUCLEOTIDE SEQUENCE</scope>
    <source>
        <strain evidence="1">SYSU M60031</strain>
    </source>
</reference>
<comment type="caution">
    <text evidence="1">The sequence shown here is derived from an EMBL/GenBank/DDBJ whole genome shotgun (WGS) entry which is preliminary data.</text>
</comment>
<proteinExistence type="predicted"/>
<dbReference type="EMBL" id="JANCLT010000096">
    <property type="protein sequence ID" value="MCP8971442.1"/>
    <property type="molecule type" value="Genomic_DNA"/>
</dbReference>
<evidence type="ECO:0000313" key="2">
    <source>
        <dbReference type="Proteomes" id="UP001156102"/>
    </source>
</evidence>
<organism evidence="1 2">
    <name type="scientific">Ectobacillus ponti</name>
    <dbReference type="NCBI Taxonomy" id="2961894"/>
    <lineage>
        <taxon>Bacteria</taxon>
        <taxon>Bacillati</taxon>
        <taxon>Bacillota</taxon>
        <taxon>Bacilli</taxon>
        <taxon>Bacillales</taxon>
        <taxon>Bacillaceae</taxon>
        <taxon>Ectobacillus</taxon>
    </lineage>
</organism>
<gene>
    <name evidence="1" type="ORF">NK662_23325</name>
</gene>
<evidence type="ECO:0000313" key="1">
    <source>
        <dbReference type="EMBL" id="MCP8971442.1"/>
    </source>
</evidence>
<protein>
    <submittedName>
        <fullName evidence="1">Uncharacterized protein</fullName>
    </submittedName>
</protein>
<accession>A0AA42BRX6</accession>
<dbReference type="Proteomes" id="UP001156102">
    <property type="component" value="Unassembled WGS sequence"/>
</dbReference>